<keyword evidence="1" id="KW-1133">Transmembrane helix</keyword>
<protein>
    <submittedName>
        <fullName evidence="3">Putative integral membrane protein</fullName>
    </submittedName>
</protein>
<organism evidence="3 4">
    <name type="scientific">Terricaulis silvestris</name>
    <dbReference type="NCBI Taxonomy" id="2686094"/>
    <lineage>
        <taxon>Bacteria</taxon>
        <taxon>Pseudomonadati</taxon>
        <taxon>Pseudomonadota</taxon>
        <taxon>Alphaproteobacteria</taxon>
        <taxon>Caulobacterales</taxon>
        <taxon>Caulobacteraceae</taxon>
        <taxon>Terricaulis</taxon>
    </lineage>
</organism>
<keyword evidence="4" id="KW-1185">Reference proteome</keyword>
<dbReference type="PANTHER" id="PTHR36535:SF1">
    <property type="entry name" value="DUF1772 DOMAIN-CONTAINING PROTEIN"/>
    <property type="match status" value="1"/>
</dbReference>
<dbReference type="RefSeq" id="WP_228445721.1">
    <property type="nucleotide sequence ID" value="NZ_CP047045.1"/>
</dbReference>
<feature type="signal peptide" evidence="2">
    <location>
        <begin position="1"/>
        <end position="23"/>
    </location>
</feature>
<dbReference type="PANTHER" id="PTHR36535">
    <property type="entry name" value="YALI0E30327P"/>
    <property type="match status" value="1"/>
</dbReference>
<dbReference type="AlphaFoldDB" id="A0A6I6MNQ1"/>
<evidence type="ECO:0000313" key="3">
    <source>
        <dbReference type="EMBL" id="QGZ96319.1"/>
    </source>
</evidence>
<name>A0A6I6MNQ1_9CAUL</name>
<evidence type="ECO:0000256" key="1">
    <source>
        <dbReference type="SAM" id="Phobius"/>
    </source>
</evidence>
<feature type="transmembrane region" description="Helical" evidence="1">
    <location>
        <begin position="123"/>
        <end position="142"/>
    </location>
</feature>
<sequence length="143" mass="15038">MIFTASALAVAAAFAGAAFYVNAAEQPARLTLDDRALLTEWKPSYERGALMQASLALIACGLGVAGWLIEREALAALGAALILAPWPVTLFIIMPTNNRLKATPAESAGPDTRALVRKWGRLHAIRTGLGIAASIVFVLAIVL</sequence>
<gene>
    <name evidence="3" type="ORF">DSM104635_03177</name>
</gene>
<dbReference type="Proteomes" id="UP000431269">
    <property type="component" value="Chromosome"/>
</dbReference>
<feature type="chain" id="PRO_5026032005" evidence="2">
    <location>
        <begin position="24"/>
        <end position="143"/>
    </location>
</feature>
<feature type="transmembrane region" description="Helical" evidence="1">
    <location>
        <begin position="47"/>
        <end position="69"/>
    </location>
</feature>
<accession>A0A6I6MNQ1</accession>
<keyword evidence="2" id="KW-0732">Signal</keyword>
<dbReference type="InterPro" id="IPR013901">
    <property type="entry name" value="Anthrone_oxy"/>
</dbReference>
<evidence type="ECO:0000256" key="2">
    <source>
        <dbReference type="SAM" id="SignalP"/>
    </source>
</evidence>
<evidence type="ECO:0000313" key="4">
    <source>
        <dbReference type="Proteomes" id="UP000431269"/>
    </source>
</evidence>
<reference evidence="4" key="1">
    <citation type="submission" date="2019-12" db="EMBL/GenBank/DDBJ databases">
        <title>Complete genome of Terracaulis silvestris 0127_4.</title>
        <authorList>
            <person name="Vieira S."/>
            <person name="Riedel T."/>
            <person name="Sproer C."/>
            <person name="Pascual J."/>
            <person name="Boedeker C."/>
            <person name="Overmann J."/>
        </authorList>
    </citation>
    <scope>NUCLEOTIDE SEQUENCE [LARGE SCALE GENOMIC DNA]</scope>
    <source>
        <strain evidence="4">0127_4</strain>
    </source>
</reference>
<keyword evidence="1" id="KW-0472">Membrane</keyword>
<proteinExistence type="predicted"/>
<feature type="transmembrane region" description="Helical" evidence="1">
    <location>
        <begin position="74"/>
        <end position="94"/>
    </location>
</feature>
<keyword evidence="1" id="KW-0812">Transmembrane</keyword>
<dbReference type="KEGG" id="tsv:DSM104635_03177"/>
<dbReference type="EMBL" id="CP047045">
    <property type="protein sequence ID" value="QGZ96319.1"/>
    <property type="molecule type" value="Genomic_DNA"/>
</dbReference>
<dbReference type="Pfam" id="PF08592">
    <property type="entry name" value="Anthrone_oxy"/>
    <property type="match status" value="1"/>
</dbReference>